<name>A0A2W2BIE5_9BACT</name>
<comment type="caution">
    <text evidence="1">The sequence shown here is derived from an EMBL/GenBank/DDBJ whole genome shotgun (WGS) entry which is preliminary data.</text>
</comment>
<dbReference type="Proteomes" id="UP000248745">
    <property type="component" value="Unassembled WGS sequence"/>
</dbReference>
<dbReference type="RefSeq" id="WP_123985288.1">
    <property type="nucleotide sequence ID" value="NZ_QKTW01000014.1"/>
</dbReference>
<sequence>MMTVTQKLHLFLADEDNFLIRLRFLEGLDEHNLNEFMGLLNEAERNLSGRIFIEKKLASMLIEVVPMLLSISESYTGKERKAIDQAVKDISEKITAIFYCEE</sequence>
<dbReference type="AlphaFoldDB" id="A0A2W2BIE5"/>
<evidence type="ECO:0000313" key="1">
    <source>
        <dbReference type="EMBL" id="PZF73276.1"/>
    </source>
</evidence>
<reference evidence="1 2" key="1">
    <citation type="submission" date="2018-06" db="EMBL/GenBank/DDBJ databases">
        <title>Mucibacter soli gen. nov., sp. nov., a new member of the family Chitinophagaceae producing mucin.</title>
        <authorList>
            <person name="Kim M.-K."/>
            <person name="Park S."/>
            <person name="Kim T.-S."/>
            <person name="Joung Y."/>
            <person name="Han J.-H."/>
            <person name="Kim S.B."/>
        </authorList>
    </citation>
    <scope>NUCLEOTIDE SEQUENCE [LARGE SCALE GENOMIC DNA]</scope>
    <source>
        <strain evidence="1 2">R1-15</strain>
    </source>
</reference>
<organism evidence="1 2">
    <name type="scientific">Taibaiella soli</name>
    <dbReference type="NCBI Taxonomy" id="1649169"/>
    <lineage>
        <taxon>Bacteria</taxon>
        <taxon>Pseudomonadati</taxon>
        <taxon>Bacteroidota</taxon>
        <taxon>Chitinophagia</taxon>
        <taxon>Chitinophagales</taxon>
        <taxon>Chitinophagaceae</taxon>
        <taxon>Taibaiella</taxon>
    </lineage>
</organism>
<gene>
    <name evidence="1" type="ORF">DN068_08885</name>
</gene>
<proteinExistence type="predicted"/>
<evidence type="ECO:0000313" key="2">
    <source>
        <dbReference type="Proteomes" id="UP000248745"/>
    </source>
</evidence>
<dbReference type="EMBL" id="QKTW01000014">
    <property type="protein sequence ID" value="PZF73276.1"/>
    <property type="molecule type" value="Genomic_DNA"/>
</dbReference>
<keyword evidence="2" id="KW-1185">Reference proteome</keyword>
<accession>A0A2W2BIE5</accession>
<protein>
    <submittedName>
        <fullName evidence="1">Uncharacterized protein</fullName>
    </submittedName>
</protein>